<accession>A0A3N0CQK2</accession>
<keyword evidence="2" id="KW-1185">Reference proteome</keyword>
<sequence>MSVVVQASLFGWGARLDCDACRGVWDLDEAYSNEDVRVAAELHDALCKPVGRVLGQALAEVGSA</sequence>
<evidence type="ECO:0000313" key="1">
    <source>
        <dbReference type="EMBL" id="RNL65734.1"/>
    </source>
</evidence>
<dbReference type="RefSeq" id="WP_123225773.1">
    <property type="nucleotide sequence ID" value="NZ_RJSE01000002.1"/>
</dbReference>
<proteinExistence type="predicted"/>
<dbReference type="Proteomes" id="UP000267128">
    <property type="component" value="Unassembled WGS sequence"/>
</dbReference>
<organism evidence="1 2">
    <name type="scientific">Nocardioides marmoriginsengisoli</name>
    <dbReference type="NCBI Taxonomy" id="661483"/>
    <lineage>
        <taxon>Bacteria</taxon>
        <taxon>Bacillati</taxon>
        <taxon>Actinomycetota</taxon>
        <taxon>Actinomycetes</taxon>
        <taxon>Propionibacteriales</taxon>
        <taxon>Nocardioidaceae</taxon>
        <taxon>Nocardioides</taxon>
    </lineage>
</organism>
<dbReference type="AlphaFoldDB" id="A0A3N0CQK2"/>
<gene>
    <name evidence="1" type="ORF">EFK50_01410</name>
</gene>
<name>A0A3N0CQK2_9ACTN</name>
<comment type="caution">
    <text evidence="1">The sequence shown here is derived from an EMBL/GenBank/DDBJ whole genome shotgun (WGS) entry which is preliminary data.</text>
</comment>
<reference evidence="1 2" key="1">
    <citation type="submission" date="2018-11" db="EMBL/GenBank/DDBJ databases">
        <authorList>
            <person name="Li F."/>
        </authorList>
    </citation>
    <scope>NUCLEOTIDE SEQUENCE [LARGE SCALE GENOMIC DNA]</scope>
    <source>
        <strain evidence="1 2">Gsoil 097</strain>
    </source>
</reference>
<evidence type="ECO:0000313" key="2">
    <source>
        <dbReference type="Proteomes" id="UP000267128"/>
    </source>
</evidence>
<protein>
    <submittedName>
        <fullName evidence="1">Uncharacterized protein</fullName>
    </submittedName>
</protein>
<dbReference type="EMBL" id="RJSE01000002">
    <property type="protein sequence ID" value="RNL65734.1"/>
    <property type="molecule type" value="Genomic_DNA"/>
</dbReference>